<dbReference type="InterPro" id="IPR007704">
    <property type="entry name" value="PIG-M"/>
</dbReference>
<feature type="compositionally biased region" description="Low complexity" evidence="12">
    <location>
        <begin position="443"/>
        <end position="473"/>
    </location>
</feature>
<gene>
    <name evidence="14" type="ORF">FOL46_005901</name>
</gene>
<feature type="compositionally biased region" description="Acidic residues" evidence="12">
    <location>
        <begin position="255"/>
        <end position="270"/>
    </location>
</feature>
<keyword evidence="7 13" id="KW-0812">Transmembrane</keyword>
<evidence type="ECO:0000256" key="3">
    <source>
        <dbReference type="ARBA" id="ARBA00011071"/>
    </source>
</evidence>
<feature type="transmembrane region" description="Helical" evidence="13">
    <location>
        <begin position="1005"/>
        <end position="1023"/>
    </location>
</feature>
<feature type="region of interest" description="Disordered" evidence="12">
    <location>
        <begin position="231"/>
        <end position="307"/>
    </location>
</feature>
<comment type="similarity">
    <text evidence="3">Belongs to the PIGM family.</text>
</comment>
<evidence type="ECO:0000256" key="13">
    <source>
        <dbReference type="SAM" id="Phobius"/>
    </source>
</evidence>
<keyword evidence="9 13" id="KW-1133">Transmembrane helix</keyword>
<evidence type="ECO:0000313" key="14">
    <source>
        <dbReference type="EMBL" id="KAF4674040.1"/>
    </source>
</evidence>
<evidence type="ECO:0000256" key="8">
    <source>
        <dbReference type="ARBA" id="ARBA00022824"/>
    </source>
</evidence>
<feature type="compositionally biased region" description="Low complexity" evidence="12">
    <location>
        <begin position="564"/>
        <end position="578"/>
    </location>
</feature>
<feature type="transmembrane region" description="Helical" evidence="13">
    <location>
        <begin position="676"/>
        <end position="696"/>
    </location>
</feature>
<sequence>MPTPAKGWVKPELRVSIMRVKHLKDTGCHAVEVELDGQKPKRTAWVDGSNDKEFNREAGFFLKGDQQGNNPDFWNKAFVHITVILERTFRSDKNVAVCHLSMKVIRKYGEVRGWVPLMHDSQYAGEMLLRAKLQGVDTWKDREKGPASEAAVNLPFNGAPDSNTPNWEAYNAMMAAAAPMGAPGVFGAMQMRKDAEDTTTPAKAGQTPVPMSQEEYHTQIAMLRDIEARHAKDVESQRQQWVRQQQEARDRAQEEVDEESSSDEEPEEDATDKRKGYPAHMKLDDDDVDDDDDYEDARPSNQVDTMTDSCEGLMNMLHWDADRPGERGGIVVPPRGQMGLAASRAGPVVPQQQPSSRPAGDGWSNTAATGSNDVWNTGDFASLDAAAAQVQSSGSNPFAQQRPTTPPQQRPITPPQQRPITPPPQRPITPPQQSAVAGYRNVAAPPAASHHAAYAGGQRAGVGARQQPQGVPQLARTTHQPHPSSQQQQQQQQPRQPYYVYQGPPPNSVPASFVAGQAQTQPAVAPQRYASPPPQAAQPQGYPQTSGYSRAPQALNHQRPGTPPAQYQQQPAAQVRPVPRTPPSNSVPLGRLGDYSATRMAPAANMVYSAPPAGGANPPVPYGAAPQQPLPAAPQFPQKPGDPFASLNPFANGGGLGYGARPSQLLRMLNEALSDFRFVAVLSAVIHVCLIVYGHWQDTHLRVKYTDIDYMVYTDAARAVYRGGSPFERHTYRYTPLLAWLLVPNISVHITFGKVLFSLCDMAIGLMLYRMLKDAGKSPSTASKLSAVWLLSPITLNVSTRGNADSLICLMVVATLYHIQRGEWIRSALWFGFSVHMKIFPVIYAIPLVMYLNPDFLAFQRVGVLKALKLNSTQIWYTVISAGLFFVLLGILYYIYGWQFLFETYLYHFVRRDHRHNFSIFFYLMYLSAEVPSMALSVVTFIPQWVAVLAVGCTFSRISLNMGSFLQTVLFVAFNKVCTAQYFVWYLALLPLALGQLKPTVNKTWLATLGVLWLLTEGLWLFFAYKLEFEGMNTFIELFGASTLFFAVHIAIVCTFIANFDWHKQPAPKGWSMSMLSTSALALQFKLFVMRPQPAALLLIVNCLSLSMAVRAPVDGIAGKTLIPGQLLSFETAVPGDVIDYAIDAESLEPNRGYEVRTSMPGQAPMSTFFVLSATEARDPAVEVDDFKIVFRTDGNGTIIGAGEPDSTLRRYILQLRTRPRSASYIPGKMEEPVAFNIIMEPLVFGVLPESQVG</sequence>
<feature type="compositionally biased region" description="Low complexity" evidence="12">
    <location>
        <begin position="480"/>
        <end position="502"/>
    </location>
</feature>
<keyword evidence="10 13" id="KW-0472">Membrane</keyword>
<keyword evidence="5" id="KW-0328">Glycosyltransferase</keyword>
<comment type="caution">
    <text evidence="14">The sequence shown here is derived from an EMBL/GenBank/DDBJ whole genome shotgun (WGS) entry which is preliminary data.</text>
</comment>
<comment type="subcellular location">
    <subcellularLocation>
        <location evidence="1">Endoplasmic reticulum membrane</location>
        <topology evidence="1">Multi-pass membrane protein</topology>
    </subcellularLocation>
</comment>
<feature type="transmembrane region" description="Helical" evidence="13">
    <location>
        <begin position="972"/>
        <end position="993"/>
    </location>
</feature>
<dbReference type="GO" id="GO:0004376">
    <property type="term" value="F:GPI mannosyltransferase activity"/>
    <property type="evidence" value="ECO:0007669"/>
    <property type="project" value="InterPro"/>
</dbReference>
<organism evidence="14 15">
    <name type="scientific">Perkinsus olseni</name>
    <name type="common">Perkinsus atlanticus</name>
    <dbReference type="NCBI Taxonomy" id="32597"/>
    <lineage>
        <taxon>Eukaryota</taxon>
        <taxon>Sar</taxon>
        <taxon>Alveolata</taxon>
        <taxon>Perkinsozoa</taxon>
        <taxon>Perkinsea</taxon>
        <taxon>Perkinsida</taxon>
        <taxon>Perkinsidae</taxon>
        <taxon>Perkinsus</taxon>
    </lineage>
</organism>
<reference evidence="14 15" key="1">
    <citation type="submission" date="2020-04" db="EMBL/GenBank/DDBJ databases">
        <title>Perkinsus olseni comparative genomics.</title>
        <authorList>
            <person name="Bogema D.R."/>
        </authorList>
    </citation>
    <scope>NUCLEOTIDE SEQUENCE [LARGE SCALE GENOMIC DNA]</scope>
    <source>
        <strain evidence="14">ATCC PRA-31</strain>
    </source>
</reference>
<dbReference type="GO" id="GO:0006506">
    <property type="term" value="P:GPI anchor biosynthetic process"/>
    <property type="evidence" value="ECO:0007669"/>
    <property type="project" value="UniProtKB-UniPathway"/>
</dbReference>
<dbReference type="PANTHER" id="PTHR12886:SF0">
    <property type="entry name" value="GPI MANNOSYLTRANSFERASE 1"/>
    <property type="match status" value="1"/>
</dbReference>
<feature type="region of interest" description="Disordered" evidence="12">
    <location>
        <begin position="192"/>
        <end position="213"/>
    </location>
</feature>
<evidence type="ECO:0000256" key="5">
    <source>
        <dbReference type="ARBA" id="ARBA00022676"/>
    </source>
</evidence>
<protein>
    <recommendedName>
        <fullName evidence="11">GPI mannosyltransferase I</fullName>
    </recommendedName>
</protein>
<dbReference type="Proteomes" id="UP000572268">
    <property type="component" value="Unassembled WGS sequence"/>
</dbReference>
<feature type="region of interest" description="Disordered" evidence="12">
    <location>
        <begin position="325"/>
        <end position="591"/>
    </location>
</feature>
<feature type="compositionally biased region" description="Acidic residues" evidence="12">
    <location>
        <begin position="284"/>
        <end position="295"/>
    </location>
</feature>
<evidence type="ECO:0000256" key="7">
    <source>
        <dbReference type="ARBA" id="ARBA00022692"/>
    </source>
</evidence>
<dbReference type="AlphaFoldDB" id="A0A7J6MS43"/>
<proteinExistence type="inferred from homology"/>
<evidence type="ECO:0000256" key="4">
    <source>
        <dbReference type="ARBA" id="ARBA00022502"/>
    </source>
</evidence>
<dbReference type="PANTHER" id="PTHR12886">
    <property type="entry name" value="PIG-M MANNOSYLTRANSFERASE"/>
    <property type="match status" value="1"/>
</dbReference>
<evidence type="ECO:0000256" key="10">
    <source>
        <dbReference type="ARBA" id="ARBA00023136"/>
    </source>
</evidence>
<evidence type="ECO:0000256" key="12">
    <source>
        <dbReference type="SAM" id="MobiDB-lite"/>
    </source>
</evidence>
<evidence type="ECO:0000256" key="9">
    <source>
        <dbReference type="ARBA" id="ARBA00022989"/>
    </source>
</evidence>
<evidence type="ECO:0000256" key="6">
    <source>
        <dbReference type="ARBA" id="ARBA00022679"/>
    </source>
</evidence>
<accession>A0A7J6MS43</accession>
<feature type="transmembrane region" description="Helical" evidence="13">
    <location>
        <begin position="942"/>
        <end position="960"/>
    </location>
</feature>
<feature type="transmembrane region" description="Helical" evidence="13">
    <location>
        <begin position="917"/>
        <end position="936"/>
    </location>
</feature>
<feature type="transmembrane region" description="Helical" evidence="13">
    <location>
        <begin position="828"/>
        <end position="852"/>
    </location>
</feature>
<feature type="transmembrane region" description="Helical" evidence="13">
    <location>
        <begin position="875"/>
        <end position="896"/>
    </location>
</feature>
<feature type="compositionally biased region" description="Polar residues" evidence="12">
    <location>
        <begin position="363"/>
        <end position="375"/>
    </location>
</feature>
<feature type="compositionally biased region" description="Pro residues" evidence="12">
    <location>
        <begin position="404"/>
        <end position="430"/>
    </location>
</feature>
<evidence type="ECO:0000256" key="1">
    <source>
        <dbReference type="ARBA" id="ARBA00004477"/>
    </source>
</evidence>
<dbReference type="InterPro" id="IPR035892">
    <property type="entry name" value="C2_domain_sf"/>
</dbReference>
<evidence type="ECO:0000256" key="11">
    <source>
        <dbReference type="ARBA" id="ARBA00032997"/>
    </source>
</evidence>
<dbReference type="GO" id="GO:0005789">
    <property type="term" value="C:endoplasmic reticulum membrane"/>
    <property type="evidence" value="ECO:0007669"/>
    <property type="project" value="UniProtKB-SubCell"/>
</dbReference>
<name>A0A7J6MS43_PEROL</name>
<comment type="pathway">
    <text evidence="2">Glycolipid biosynthesis; glycosylphosphatidylinositol-anchor biosynthesis.</text>
</comment>
<dbReference type="Pfam" id="PF05007">
    <property type="entry name" value="Mannosyl_trans"/>
    <property type="match status" value="1"/>
</dbReference>
<dbReference type="SUPFAM" id="SSF49562">
    <property type="entry name" value="C2 domain (Calcium/lipid-binding domain, CaLB)"/>
    <property type="match status" value="1"/>
</dbReference>
<dbReference type="GO" id="GO:1990529">
    <property type="term" value="C:glycosylphosphatidylinositol-mannosyltransferase I complex"/>
    <property type="evidence" value="ECO:0007669"/>
    <property type="project" value="TreeGrafter"/>
</dbReference>
<dbReference type="EMBL" id="JABANN010000037">
    <property type="protein sequence ID" value="KAF4674040.1"/>
    <property type="molecule type" value="Genomic_DNA"/>
</dbReference>
<feature type="compositionally biased region" description="Low complexity" evidence="12">
    <location>
        <begin position="347"/>
        <end position="356"/>
    </location>
</feature>
<keyword evidence="8" id="KW-0256">Endoplasmic reticulum</keyword>
<dbReference type="UniPathway" id="UPA00196"/>
<evidence type="ECO:0000256" key="2">
    <source>
        <dbReference type="ARBA" id="ARBA00004687"/>
    </source>
</evidence>
<keyword evidence="6" id="KW-0808">Transferase</keyword>
<dbReference type="GO" id="GO:0051751">
    <property type="term" value="F:alpha-1,4-mannosyltransferase activity"/>
    <property type="evidence" value="ECO:0007669"/>
    <property type="project" value="InterPro"/>
</dbReference>
<keyword evidence="4" id="KW-0337">GPI-anchor biosynthesis</keyword>
<feature type="transmembrane region" description="Helical" evidence="13">
    <location>
        <begin position="1035"/>
        <end position="1058"/>
    </location>
</feature>
<evidence type="ECO:0000313" key="15">
    <source>
        <dbReference type="Proteomes" id="UP000572268"/>
    </source>
</evidence>
<feature type="compositionally biased region" description="Polar residues" evidence="12">
    <location>
        <begin position="389"/>
        <end position="399"/>
    </location>
</feature>